<reference evidence="2 3" key="1">
    <citation type="submission" date="2019-04" db="EMBL/GenBank/DDBJ databases">
        <authorList>
            <person name="Li Y."/>
            <person name="Wang J."/>
        </authorList>
    </citation>
    <scope>NUCLEOTIDE SEQUENCE [LARGE SCALE GENOMIC DNA]</scope>
    <source>
        <strain evidence="2 3">DSM 14668</strain>
    </source>
</reference>
<keyword evidence="1" id="KW-0732">Signal</keyword>
<feature type="signal peptide" evidence="1">
    <location>
        <begin position="1"/>
        <end position="34"/>
    </location>
</feature>
<dbReference type="RefSeq" id="WP_136930853.1">
    <property type="nucleotide sequence ID" value="NZ_SSMQ01000021.1"/>
</dbReference>
<dbReference type="Proteomes" id="UP000309215">
    <property type="component" value="Unassembled WGS sequence"/>
</dbReference>
<evidence type="ECO:0000313" key="2">
    <source>
        <dbReference type="EMBL" id="TKD05305.1"/>
    </source>
</evidence>
<feature type="chain" id="PRO_5020415710" evidence="1">
    <location>
        <begin position="35"/>
        <end position="288"/>
    </location>
</feature>
<organism evidence="2 3">
    <name type="scientific">Polyangium fumosum</name>
    <dbReference type="NCBI Taxonomy" id="889272"/>
    <lineage>
        <taxon>Bacteria</taxon>
        <taxon>Pseudomonadati</taxon>
        <taxon>Myxococcota</taxon>
        <taxon>Polyangia</taxon>
        <taxon>Polyangiales</taxon>
        <taxon>Polyangiaceae</taxon>
        <taxon>Polyangium</taxon>
    </lineage>
</organism>
<dbReference type="EMBL" id="SSMQ01000021">
    <property type="protein sequence ID" value="TKD05305.1"/>
    <property type="molecule type" value="Genomic_DNA"/>
</dbReference>
<comment type="caution">
    <text evidence="2">The sequence shown here is derived from an EMBL/GenBank/DDBJ whole genome shotgun (WGS) entry which is preliminary data.</text>
</comment>
<dbReference type="AlphaFoldDB" id="A0A4U1JA37"/>
<accession>A0A4U1JA37</accession>
<evidence type="ECO:0000313" key="3">
    <source>
        <dbReference type="Proteomes" id="UP000309215"/>
    </source>
</evidence>
<gene>
    <name evidence="2" type="ORF">E8A74_21140</name>
</gene>
<protein>
    <submittedName>
        <fullName evidence="2">Uncharacterized protein</fullName>
    </submittedName>
</protein>
<keyword evidence="3" id="KW-1185">Reference proteome</keyword>
<sequence>MRYQSTARPLRAPNRAVCACATALLMLWGRGARAEEDAARSYISLIADASLRKGFVGGDGASGSGAIGVDLQVPTFGLFFVGQASASNALRGDRMTLASSIIAPAIGTGAGLLDVRITPLGRSRLSPFVTGISLRLDGSVTGFSWETEFKDGSTLKTSTLYNVTFGAMLSYRLDIVGIARENKVKIGRDQDIVVALDIGFTGRYIAGDNKSFARIMTPAFTGSDVSVSLFFPAPCARVQLMINHARFFIEAPYFLDKGVPELRGLSLFIGGGVRGDVYCIYDSSGGNR</sequence>
<name>A0A4U1JA37_9BACT</name>
<evidence type="ECO:0000256" key="1">
    <source>
        <dbReference type="SAM" id="SignalP"/>
    </source>
</evidence>
<proteinExistence type="predicted"/>